<dbReference type="EMBL" id="CAADFW010000079">
    <property type="protein sequence ID" value="VFK62726.1"/>
    <property type="molecule type" value="Genomic_DNA"/>
</dbReference>
<evidence type="ECO:0000313" key="1">
    <source>
        <dbReference type="EMBL" id="VFK62726.1"/>
    </source>
</evidence>
<protein>
    <submittedName>
        <fullName evidence="1">Uncharacterized protein</fullName>
    </submittedName>
</protein>
<reference evidence="1" key="1">
    <citation type="submission" date="2019-02" db="EMBL/GenBank/DDBJ databases">
        <authorList>
            <person name="Gruber-Vodicka R. H."/>
            <person name="Seah K. B. B."/>
        </authorList>
    </citation>
    <scope>NUCLEOTIDE SEQUENCE</scope>
    <source>
        <strain evidence="1">BECK_BZ126</strain>
    </source>
</reference>
<proteinExistence type="predicted"/>
<accession>A0A451A9J9</accession>
<gene>
    <name evidence="1" type="ORF">BECKTC1821F_GA0114240_10793</name>
</gene>
<sequence length="323" mass="36735">MQANHQRCMFLDVYALWHGVADFCEHIQTDLRIKAAYSKMAHDRKGASEALVALKELHDMAIKGSTGTKATMPKKAMMDAAAIPCRYAGTILDAIERLRLEHEAERAGIEALLILYDFYGAISHYIIGTYGNSEDAYDVFLSTVDVDTLLTSRDISHYLRKARSRFIATKNQAPAKEEAETKAPIMGRADADYLGVETHTPPRYLHCMQYRNHIFRHSEDGIAPNSISETFYTALVVFYKVPNNSYLRRKCWPPGEGVVKCKPGLLEDWSSVTRLERRRGLDLSIDEHFVRFNESPDGKSWQPDPSELGDRDWEILERVYIGV</sequence>
<organism evidence="1">
    <name type="scientific">Candidatus Kentrum sp. TC</name>
    <dbReference type="NCBI Taxonomy" id="2126339"/>
    <lineage>
        <taxon>Bacteria</taxon>
        <taxon>Pseudomonadati</taxon>
        <taxon>Pseudomonadota</taxon>
        <taxon>Gammaproteobacteria</taxon>
        <taxon>Candidatus Kentrum</taxon>
    </lineage>
</organism>
<dbReference type="AlphaFoldDB" id="A0A451A9J9"/>
<name>A0A451A9J9_9GAMM</name>